<feature type="region of interest" description="Disordered" evidence="1">
    <location>
        <begin position="114"/>
        <end position="134"/>
    </location>
</feature>
<evidence type="ECO:0000313" key="2">
    <source>
        <dbReference type="EMBL" id="KAK0517789.1"/>
    </source>
</evidence>
<accession>A0AAN6G529</accession>
<comment type="caution">
    <text evidence="2">The sequence shown here is derived from an EMBL/GenBank/DDBJ whole genome shotgun (WGS) entry which is preliminary data.</text>
</comment>
<proteinExistence type="predicted"/>
<reference evidence="2" key="1">
    <citation type="journal article" date="2023" name="PhytoFront">
        <title>Draft Genome Resources of Seven Strains of Tilletia horrida, Causal Agent of Kernel Smut of Rice.</title>
        <authorList>
            <person name="Khanal S."/>
            <person name="Antony Babu S."/>
            <person name="Zhou X.G."/>
        </authorList>
    </citation>
    <scope>NUCLEOTIDE SEQUENCE</scope>
    <source>
        <strain evidence="2">TX3</strain>
    </source>
</reference>
<dbReference type="AlphaFoldDB" id="A0AAN6G529"/>
<gene>
    <name evidence="2" type="ORF">OC842_007998</name>
</gene>
<feature type="non-terminal residue" evidence="2">
    <location>
        <position position="134"/>
    </location>
</feature>
<organism evidence="2 3">
    <name type="scientific">Tilletia horrida</name>
    <dbReference type="NCBI Taxonomy" id="155126"/>
    <lineage>
        <taxon>Eukaryota</taxon>
        <taxon>Fungi</taxon>
        <taxon>Dikarya</taxon>
        <taxon>Basidiomycota</taxon>
        <taxon>Ustilaginomycotina</taxon>
        <taxon>Exobasidiomycetes</taxon>
        <taxon>Tilletiales</taxon>
        <taxon>Tilletiaceae</taxon>
        <taxon>Tilletia</taxon>
    </lineage>
</organism>
<keyword evidence="3" id="KW-1185">Reference proteome</keyword>
<feature type="compositionally biased region" description="Acidic residues" evidence="1">
    <location>
        <begin position="119"/>
        <end position="128"/>
    </location>
</feature>
<evidence type="ECO:0000256" key="1">
    <source>
        <dbReference type="SAM" id="MobiDB-lite"/>
    </source>
</evidence>
<sequence length="134" mass="14399">MPTPSFSSPRRPTTPDLAAAWDNLPPYDDEGEAALLATCAQLAAQDPAWNVPLPVVDDDDDDEGEAALLATRAQLAAQDPAWDVPLPVVDDDEGEAALLATRAQLAAQDPAWDVPLPVVDDDEDDEEYPYSWST</sequence>
<name>A0AAN6G529_9BASI</name>
<protein>
    <submittedName>
        <fullName evidence="2">Uncharacterized protein</fullName>
    </submittedName>
</protein>
<dbReference type="Proteomes" id="UP001176521">
    <property type="component" value="Unassembled WGS sequence"/>
</dbReference>
<evidence type="ECO:0000313" key="3">
    <source>
        <dbReference type="Proteomes" id="UP001176521"/>
    </source>
</evidence>
<dbReference type="EMBL" id="JAPDMQ010001612">
    <property type="protein sequence ID" value="KAK0517789.1"/>
    <property type="molecule type" value="Genomic_DNA"/>
</dbReference>